<dbReference type="SMART" id="SM00450">
    <property type="entry name" value="RHOD"/>
    <property type="match status" value="1"/>
</dbReference>
<dbReference type="Pfam" id="PF00581">
    <property type="entry name" value="Rhodanese"/>
    <property type="match status" value="1"/>
</dbReference>
<evidence type="ECO:0000313" key="4">
    <source>
        <dbReference type="EMBL" id="CAD8481971.1"/>
    </source>
</evidence>
<dbReference type="GO" id="GO:0004792">
    <property type="term" value="F:thiosulfate-cyanide sulfurtransferase activity"/>
    <property type="evidence" value="ECO:0007669"/>
    <property type="project" value="TreeGrafter"/>
</dbReference>
<feature type="region of interest" description="Disordered" evidence="1">
    <location>
        <begin position="213"/>
        <end position="246"/>
    </location>
</feature>
<dbReference type="SUPFAM" id="SSF52821">
    <property type="entry name" value="Rhodanese/Cell cycle control phosphatase"/>
    <property type="match status" value="1"/>
</dbReference>
<sequence>MSSSSGSCAAPACCRRMRSLVLFLLVDLVHPALIGSCGSRASLSAVVPRRCTSASSGVARRGRRTVRACASEEEEAAPDADLASAWLDDDSASSLQQDLADPCVVGPTEAHELFTSGKATLLDLRTQWQFARERVPGAANVPAGEPGPSGLLFHFRPGFEDELRTLHPPDAAPLLLICELGVVSLVAANRLLDHGWRDVSVVRGGLEAWRDEALPTEETAAAGGDFSGATEPEEGEEAHLREEAGEAEWWRSAVGAETPEWTVAEGEEPGMWPVSGPDPLDELLDADGGEGGQFGMGLDELELEDFSLFGEEEAPPPSPPVAASSFVEEDEFIHQGGWML</sequence>
<name>A0A7S0HHT2_9EUKA</name>
<evidence type="ECO:0000259" key="3">
    <source>
        <dbReference type="PROSITE" id="PS50206"/>
    </source>
</evidence>
<gene>
    <name evidence="4" type="ORF">PANT1444_LOCUS7336</name>
</gene>
<dbReference type="PANTHER" id="PTHR44086:SF10">
    <property type="entry name" value="THIOSULFATE SULFURTRANSFERASE_RHODANESE-LIKE DOMAIN-CONTAINING PROTEIN 3"/>
    <property type="match status" value="1"/>
</dbReference>
<evidence type="ECO:0000256" key="1">
    <source>
        <dbReference type="SAM" id="MobiDB-lite"/>
    </source>
</evidence>
<feature type="chain" id="PRO_5031035177" description="Rhodanese domain-containing protein" evidence="2">
    <location>
        <begin position="32"/>
        <end position="340"/>
    </location>
</feature>
<dbReference type="CDD" id="cd00158">
    <property type="entry name" value="RHOD"/>
    <property type="match status" value="1"/>
</dbReference>
<evidence type="ECO:0000256" key="2">
    <source>
        <dbReference type="SAM" id="SignalP"/>
    </source>
</evidence>
<reference evidence="4" key="1">
    <citation type="submission" date="2021-01" db="EMBL/GenBank/DDBJ databases">
        <authorList>
            <person name="Corre E."/>
            <person name="Pelletier E."/>
            <person name="Niang G."/>
            <person name="Scheremetjew M."/>
            <person name="Finn R."/>
            <person name="Kale V."/>
            <person name="Holt S."/>
            <person name="Cochrane G."/>
            <person name="Meng A."/>
            <person name="Brown T."/>
            <person name="Cohen L."/>
        </authorList>
    </citation>
    <scope>NUCLEOTIDE SEQUENCE</scope>
    <source>
        <strain evidence="4">CCMP1374</strain>
    </source>
</reference>
<dbReference type="InterPro" id="IPR001763">
    <property type="entry name" value="Rhodanese-like_dom"/>
</dbReference>
<accession>A0A7S0HHT2</accession>
<proteinExistence type="predicted"/>
<keyword evidence="2" id="KW-0732">Signal</keyword>
<feature type="signal peptide" evidence="2">
    <location>
        <begin position="1"/>
        <end position="31"/>
    </location>
</feature>
<dbReference type="Gene3D" id="3.40.250.10">
    <property type="entry name" value="Rhodanese-like domain"/>
    <property type="match status" value="1"/>
</dbReference>
<dbReference type="InterPro" id="IPR036873">
    <property type="entry name" value="Rhodanese-like_dom_sf"/>
</dbReference>
<dbReference type="AlphaFoldDB" id="A0A7S0HHT2"/>
<dbReference type="PANTHER" id="PTHR44086">
    <property type="entry name" value="THIOSULFATE SULFURTRANSFERASE RDL2, MITOCHONDRIAL-RELATED"/>
    <property type="match status" value="1"/>
</dbReference>
<dbReference type="EMBL" id="HBEP01012954">
    <property type="protein sequence ID" value="CAD8481971.1"/>
    <property type="molecule type" value="Transcribed_RNA"/>
</dbReference>
<organism evidence="4">
    <name type="scientific">Phaeocystis antarctica</name>
    <dbReference type="NCBI Taxonomy" id="33657"/>
    <lineage>
        <taxon>Eukaryota</taxon>
        <taxon>Haptista</taxon>
        <taxon>Haptophyta</taxon>
        <taxon>Prymnesiophyceae</taxon>
        <taxon>Phaeocystales</taxon>
        <taxon>Phaeocystaceae</taxon>
        <taxon>Phaeocystis</taxon>
    </lineage>
</organism>
<protein>
    <recommendedName>
        <fullName evidence="3">Rhodanese domain-containing protein</fullName>
    </recommendedName>
</protein>
<feature type="domain" description="Rhodanese" evidence="3">
    <location>
        <begin position="115"/>
        <end position="218"/>
    </location>
</feature>
<dbReference type="PROSITE" id="PS50206">
    <property type="entry name" value="RHODANESE_3"/>
    <property type="match status" value="1"/>
</dbReference>